<organism evidence="1">
    <name type="scientific">Rhizophora mucronata</name>
    <name type="common">Asiatic mangrove</name>
    <dbReference type="NCBI Taxonomy" id="61149"/>
    <lineage>
        <taxon>Eukaryota</taxon>
        <taxon>Viridiplantae</taxon>
        <taxon>Streptophyta</taxon>
        <taxon>Embryophyta</taxon>
        <taxon>Tracheophyta</taxon>
        <taxon>Spermatophyta</taxon>
        <taxon>Magnoliopsida</taxon>
        <taxon>eudicotyledons</taxon>
        <taxon>Gunneridae</taxon>
        <taxon>Pentapetalae</taxon>
        <taxon>rosids</taxon>
        <taxon>fabids</taxon>
        <taxon>Malpighiales</taxon>
        <taxon>Rhizophoraceae</taxon>
        <taxon>Rhizophora</taxon>
    </lineage>
</organism>
<accession>A0A2P2P1X6</accession>
<protein>
    <submittedName>
        <fullName evidence="1">Uncharacterized protein</fullName>
    </submittedName>
</protein>
<evidence type="ECO:0000313" key="1">
    <source>
        <dbReference type="EMBL" id="MBX48712.1"/>
    </source>
</evidence>
<reference evidence="1" key="1">
    <citation type="submission" date="2018-02" db="EMBL/GenBank/DDBJ databases">
        <title>Rhizophora mucronata_Transcriptome.</title>
        <authorList>
            <person name="Meera S.P."/>
            <person name="Sreeshan A."/>
            <person name="Augustine A."/>
        </authorList>
    </citation>
    <scope>NUCLEOTIDE SEQUENCE</scope>
    <source>
        <tissue evidence="1">Leaf</tissue>
    </source>
</reference>
<proteinExistence type="predicted"/>
<sequence>MKKGPFFPSAINKACEEELQ</sequence>
<dbReference type="AlphaFoldDB" id="A0A2P2P1X6"/>
<dbReference type="EMBL" id="GGEC01068228">
    <property type="protein sequence ID" value="MBX48712.1"/>
    <property type="molecule type" value="Transcribed_RNA"/>
</dbReference>
<name>A0A2P2P1X6_RHIMU</name>